<dbReference type="Proteomes" id="UP000292120">
    <property type="component" value="Unassembled WGS sequence"/>
</dbReference>
<proteinExistence type="predicted"/>
<keyword evidence="1" id="KW-0732">Signal</keyword>
<name>A0A4V6MTR9_9BURK</name>
<accession>A0A4V6MTR9</accession>
<sequence>MHARHLFGCLTIAAMAMPVHAGRPLSVEDAGVNPVGQCQVEAWAERAQASGSDTLWVAAPACGVIEGLEVGVEFGVPSHRRQGDAHRSVALKWVPEAAQWGAWHFGAKLSAGSERVASEEKWSDTPVSLLGIGSWQAQEQLTLHVNLGVDHRRKPSDTTGHAGLALAWQPHERWLVFAELTAEEKVTPVRGAGLRHWLVPEVLGLDFTVSRSNAVRDSTTYTVGIGWYGIKF</sequence>
<evidence type="ECO:0000313" key="2">
    <source>
        <dbReference type="EMBL" id="TBO32526.1"/>
    </source>
</evidence>
<dbReference type="EMBL" id="SIXI01000002">
    <property type="protein sequence ID" value="TBO32526.1"/>
    <property type="molecule type" value="Genomic_DNA"/>
</dbReference>
<evidence type="ECO:0000313" key="3">
    <source>
        <dbReference type="Proteomes" id="UP000292120"/>
    </source>
</evidence>
<comment type="caution">
    <text evidence="2">The sequence shown here is derived from an EMBL/GenBank/DDBJ whole genome shotgun (WGS) entry which is preliminary data.</text>
</comment>
<dbReference type="OrthoDB" id="8526647at2"/>
<organism evidence="2 3">
    <name type="scientific">Aquabacterium lacunae</name>
    <dbReference type="NCBI Taxonomy" id="2528630"/>
    <lineage>
        <taxon>Bacteria</taxon>
        <taxon>Pseudomonadati</taxon>
        <taxon>Pseudomonadota</taxon>
        <taxon>Betaproteobacteria</taxon>
        <taxon>Burkholderiales</taxon>
        <taxon>Aquabacterium</taxon>
    </lineage>
</organism>
<keyword evidence="3" id="KW-1185">Reference proteome</keyword>
<evidence type="ECO:0000256" key="1">
    <source>
        <dbReference type="SAM" id="SignalP"/>
    </source>
</evidence>
<feature type="signal peptide" evidence="1">
    <location>
        <begin position="1"/>
        <end position="21"/>
    </location>
</feature>
<evidence type="ECO:0008006" key="4">
    <source>
        <dbReference type="Google" id="ProtNLM"/>
    </source>
</evidence>
<feature type="chain" id="PRO_5020283248" description="Transporter" evidence="1">
    <location>
        <begin position="22"/>
        <end position="232"/>
    </location>
</feature>
<gene>
    <name evidence="2" type="ORF">EYS42_04870</name>
</gene>
<dbReference type="AlphaFoldDB" id="A0A4V6MTR9"/>
<dbReference type="RefSeq" id="WP_130966738.1">
    <property type="nucleotide sequence ID" value="NZ_SIXI01000002.1"/>
</dbReference>
<reference evidence="2 3" key="1">
    <citation type="submission" date="2019-02" db="EMBL/GenBank/DDBJ databases">
        <title>Aquabacterium sp. strain KMB7.</title>
        <authorList>
            <person name="Chen W.-M."/>
        </authorList>
    </citation>
    <scope>NUCLEOTIDE SEQUENCE [LARGE SCALE GENOMIC DNA]</scope>
    <source>
        <strain evidence="2 3">KMB7</strain>
    </source>
</reference>
<protein>
    <recommendedName>
        <fullName evidence="4">Transporter</fullName>
    </recommendedName>
</protein>